<feature type="transmembrane region" description="Helical" evidence="1">
    <location>
        <begin position="391"/>
        <end position="416"/>
    </location>
</feature>
<dbReference type="STRING" id="637679.GCA_001550055_01857"/>
<dbReference type="InterPro" id="IPR001036">
    <property type="entry name" value="Acrflvin-R"/>
</dbReference>
<dbReference type="Gene3D" id="3.30.70.1430">
    <property type="entry name" value="Multidrug efflux transporter AcrB pore domain"/>
    <property type="match status" value="2"/>
</dbReference>
<dbReference type="GO" id="GO:0005886">
    <property type="term" value="C:plasma membrane"/>
    <property type="evidence" value="ECO:0007669"/>
    <property type="project" value="TreeGrafter"/>
</dbReference>
<dbReference type="PRINTS" id="PR00702">
    <property type="entry name" value="ACRIFLAVINRP"/>
</dbReference>
<evidence type="ECO:0000313" key="3">
    <source>
        <dbReference type="Proteomes" id="UP000183685"/>
    </source>
</evidence>
<feature type="transmembrane region" description="Helical" evidence="1">
    <location>
        <begin position="959"/>
        <end position="979"/>
    </location>
</feature>
<dbReference type="Proteomes" id="UP000183685">
    <property type="component" value="Unassembled WGS sequence"/>
</dbReference>
<dbReference type="InterPro" id="IPR027463">
    <property type="entry name" value="AcrB_DN_DC_subdom"/>
</dbReference>
<sequence length="1034" mass="112206">MKLTEKSLKNPAAVIVIAAMALVLGAVMLTKLPVQLFPAIERPQLAVQVFWRGASPSEIESEIIEPVEEVMQGIPGLEEMRTFSNNSFGFVSLEFALESDMDRTLIDVISRINRLPPLPADADRPRILMNGGNPTGETLIYLFTQFREGSALPQDQYVNFIQDEVVPQLESVEGVADISVEAGAGFGEELRIEFDAIRAAELGIDLNAIARLVGRTVDSSGGFLEVGRRRYMLNFQGRYEPEELRAQILDWRDGRPITLGDIATVEVGPPDAQQVVYQNGNPAVGMRVIRESGANVLATIDRLTEKLDEMNSGMLARNGIAIEKSFDPSVFIKRAINLLSTNLVIGIMLAVGVLWWFLRQMRATLLIALTIPVCLLTTIIVLAMFGRTVNVISLAGLAFATGMVLDAAIVVLENIVRLRERGEKPRVASLLGAGQVWGALLASTTTTVAIFVPILFLKDVEGQLFADLALTIAIGVGLSLIVAMTVLPVAAEAWLKKLPANEAAGERAKRFSGKLMRLTGTPMRRVGLIVGLMAGAVGVSYAMLPNLNYLPPVKRDAVDAFVSFPSGANTETIDREIVSVIVERLKPYMSGEKEPALKNYYFITFPNGQGGSLGIRAKDQEKVKELEKLVNEEILVGFPDVFAFGQQGNLFGGFGGNGSVQLHLQSRDLDSLRDVTMTAMQLVQENLPGARAQPNPDPNVVSPELKVVPNDRRLAEVGYTRGDVARIIRALGDGLWLGEHFDGERRVDMILKSQEWAEPEALESVPVATPRGGTVLLGDLVTIERGVGPSFVQRVDRKRTVTLNINQPEGMALEDMIAVLKEKVEPELRPMMPADGTISYGGSADSLERAVSSLTLNFVLALGLLFMILAALFRSAKDAIFVVITIPLATVGGVLALRLLNLFSFAPLDLLTMIGFIILLGLVVNNAILLVAQTRSGEAEGLTRDEAVERSLALRLRPIFMSTLTSIMGMLPLVLFPGAGSDIYRGMATTIVGGMAVSTIFTLVLLPCLLRFKELGMIGALFARLRGRTLHPAE</sequence>
<dbReference type="EMBL" id="FNAK01000004">
    <property type="protein sequence ID" value="SDE07286.1"/>
    <property type="molecule type" value="Genomic_DNA"/>
</dbReference>
<keyword evidence="1" id="KW-0472">Membrane</keyword>
<feature type="transmembrane region" description="Helical" evidence="1">
    <location>
        <begin position="880"/>
        <end position="904"/>
    </location>
</feature>
<feature type="transmembrane region" description="Helical" evidence="1">
    <location>
        <begin position="910"/>
        <end position="932"/>
    </location>
</feature>
<name>A0A1G7A057_9PROT</name>
<feature type="transmembrane region" description="Helical" evidence="1">
    <location>
        <begin position="436"/>
        <end position="456"/>
    </location>
</feature>
<feature type="transmembrane region" description="Helical" evidence="1">
    <location>
        <begin position="365"/>
        <end position="385"/>
    </location>
</feature>
<dbReference type="OrthoDB" id="9806532at2"/>
<dbReference type="Gene3D" id="3.30.70.1320">
    <property type="entry name" value="Multidrug efflux transporter AcrB pore domain like"/>
    <property type="match status" value="1"/>
</dbReference>
<protein>
    <submittedName>
        <fullName evidence="2">Multidrug efflux pump subunit AcrB</fullName>
    </submittedName>
</protein>
<dbReference type="Pfam" id="PF00873">
    <property type="entry name" value="ACR_tran"/>
    <property type="match status" value="1"/>
</dbReference>
<dbReference type="RefSeq" id="WP_068304173.1">
    <property type="nucleotide sequence ID" value="NZ_FNAK01000004.1"/>
</dbReference>
<dbReference type="PANTHER" id="PTHR32063:SF0">
    <property type="entry name" value="SWARMING MOTILITY PROTEIN SWRC"/>
    <property type="match status" value="1"/>
</dbReference>
<keyword evidence="1" id="KW-1133">Transmembrane helix</keyword>
<feature type="transmembrane region" description="Helical" evidence="1">
    <location>
        <begin position="991"/>
        <end position="1010"/>
    </location>
</feature>
<keyword evidence="1" id="KW-0812">Transmembrane</keyword>
<dbReference type="AlphaFoldDB" id="A0A1G7A057"/>
<feature type="transmembrane region" description="Helical" evidence="1">
    <location>
        <begin position="526"/>
        <end position="544"/>
    </location>
</feature>
<feature type="transmembrane region" description="Helical" evidence="1">
    <location>
        <begin position="854"/>
        <end position="873"/>
    </location>
</feature>
<dbReference type="GO" id="GO:0042910">
    <property type="term" value="F:xenobiotic transmembrane transporter activity"/>
    <property type="evidence" value="ECO:0007669"/>
    <property type="project" value="TreeGrafter"/>
</dbReference>
<dbReference type="SUPFAM" id="SSF82714">
    <property type="entry name" value="Multidrug efflux transporter AcrB TolC docking domain, DN and DC subdomains"/>
    <property type="match status" value="2"/>
</dbReference>
<evidence type="ECO:0000313" key="2">
    <source>
        <dbReference type="EMBL" id="SDE07286.1"/>
    </source>
</evidence>
<dbReference type="SUPFAM" id="SSF82866">
    <property type="entry name" value="Multidrug efflux transporter AcrB transmembrane domain"/>
    <property type="match status" value="2"/>
</dbReference>
<proteinExistence type="predicted"/>
<feature type="transmembrane region" description="Helical" evidence="1">
    <location>
        <begin position="338"/>
        <end position="358"/>
    </location>
</feature>
<dbReference type="Gene3D" id="3.30.70.1440">
    <property type="entry name" value="Multidrug efflux transporter AcrB pore domain"/>
    <property type="match status" value="1"/>
</dbReference>
<keyword evidence="3" id="KW-1185">Reference proteome</keyword>
<dbReference type="PANTHER" id="PTHR32063">
    <property type="match status" value="1"/>
</dbReference>
<accession>A0A1G7A057</accession>
<reference evidence="2 3" key="1">
    <citation type="submission" date="2016-10" db="EMBL/GenBank/DDBJ databases">
        <authorList>
            <person name="de Groot N.N."/>
        </authorList>
    </citation>
    <scope>NUCLEOTIDE SEQUENCE [LARGE SCALE GENOMIC DNA]</scope>
    <source>
        <strain evidence="2 3">CGMCC 1.9109</strain>
    </source>
</reference>
<dbReference type="SUPFAM" id="SSF82693">
    <property type="entry name" value="Multidrug efflux transporter AcrB pore domain, PN1, PN2, PC1 and PC2 subdomains"/>
    <property type="match status" value="2"/>
</dbReference>
<dbReference type="Gene3D" id="1.20.1640.10">
    <property type="entry name" value="Multidrug efflux transporter AcrB transmembrane domain"/>
    <property type="match status" value="2"/>
</dbReference>
<feature type="transmembrane region" description="Helical" evidence="1">
    <location>
        <begin position="12"/>
        <end position="34"/>
    </location>
</feature>
<evidence type="ECO:0000256" key="1">
    <source>
        <dbReference type="SAM" id="Phobius"/>
    </source>
</evidence>
<gene>
    <name evidence="2" type="ORF">SAMN04488071_1999</name>
</gene>
<feature type="transmembrane region" description="Helical" evidence="1">
    <location>
        <begin position="468"/>
        <end position="491"/>
    </location>
</feature>
<dbReference type="Gene3D" id="3.30.2090.10">
    <property type="entry name" value="Multidrug efflux transporter AcrB TolC docking domain, DN and DC subdomains"/>
    <property type="match status" value="2"/>
</dbReference>
<organism evidence="2 3">
    <name type="scientific">Kordiimonas lacus</name>
    <dbReference type="NCBI Taxonomy" id="637679"/>
    <lineage>
        <taxon>Bacteria</taxon>
        <taxon>Pseudomonadati</taxon>
        <taxon>Pseudomonadota</taxon>
        <taxon>Alphaproteobacteria</taxon>
        <taxon>Kordiimonadales</taxon>
        <taxon>Kordiimonadaceae</taxon>
        <taxon>Kordiimonas</taxon>
    </lineage>
</organism>